<name>A0A6S7CGL9_9BURK</name>
<feature type="chain" id="PRO_5028874963" evidence="1">
    <location>
        <begin position="24"/>
        <end position="356"/>
    </location>
</feature>
<dbReference type="EMBL" id="CADILD010000001">
    <property type="protein sequence ID" value="CAB3846308.1"/>
    <property type="molecule type" value="Genomic_DNA"/>
</dbReference>
<dbReference type="AlphaFoldDB" id="A0A6S7CGL9"/>
<sequence length="356" mass="39245">MPLSTVLARVCLMGFLLPAVAPATPPETPKPSGVEAERAERLRTNGDALLGDALRGMALVVIPTVNLDAQAGRDFDDPAVRDKFARQGSVLMRWQDKTEADFGISAGPGEHRFNKTDIGPIFQTTRGAVTYQVIPVWPGEYQLTRITYQQRRTDLPKLDADLEVLDMKREMAYASLRERVDFDFKKIDSAPKQEEDTSDGLGQGCMMMMRLGNGCDEAAKALRWELNGQRAVAAGAAERQEVPGMDVELSFAPVASITLSKGDVVLTDGFVLQDGQPVMRTDMCGYWAGERLCGLQSLIVQRLPASLQDFRQARSAASFNMPRLEAALQRLEYRAPTMLVEPADKATPNVIRAERR</sequence>
<gene>
    <name evidence="2" type="ORF">LMG1861_01564</name>
</gene>
<organism evidence="2 3">
    <name type="scientific">Achromobacter piechaudii</name>
    <dbReference type="NCBI Taxonomy" id="72556"/>
    <lineage>
        <taxon>Bacteria</taxon>
        <taxon>Pseudomonadati</taxon>
        <taxon>Pseudomonadota</taxon>
        <taxon>Betaproteobacteria</taxon>
        <taxon>Burkholderiales</taxon>
        <taxon>Alcaligenaceae</taxon>
        <taxon>Achromobacter</taxon>
    </lineage>
</organism>
<dbReference type="RefSeq" id="WP_175128052.1">
    <property type="nucleotide sequence ID" value="NZ_CADILD010000001.1"/>
</dbReference>
<accession>A0A6S7CGL9</accession>
<evidence type="ECO:0000313" key="3">
    <source>
        <dbReference type="Proteomes" id="UP000494105"/>
    </source>
</evidence>
<evidence type="ECO:0000256" key="1">
    <source>
        <dbReference type="SAM" id="SignalP"/>
    </source>
</evidence>
<keyword evidence="1" id="KW-0732">Signal</keyword>
<feature type="signal peptide" evidence="1">
    <location>
        <begin position="1"/>
        <end position="23"/>
    </location>
</feature>
<protein>
    <submittedName>
        <fullName evidence="2">Uncharacterized protein</fullName>
    </submittedName>
</protein>
<evidence type="ECO:0000313" key="2">
    <source>
        <dbReference type="EMBL" id="CAB3846308.1"/>
    </source>
</evidence>
<reference evidence="2 3" key="1">
    <citation type="submission" date="2020-04" db="EMBL/GenBank/DDBJ databases">
        <authorList>
            <person name="De Canck E."/>
        </authorList>
    </citation>
    <scope>NUCLEOTIDE SEQUENCE [LARGE SCALE GENOMIC DNA]</scope>
    <source>
        <strain evidence="2 3">LMG 1861</strain>
    </source>
</reference>
<dbReference type="Proteomes" id="UP000494105">
    <property type="component" value="Unassembled WGS sequence"/>
</dbReference>
<proteinExistence type="predicted"/>